<dbReference type="Gene3D" id="3.40.50.300">
    <property type="entry name" value="P-loop containing nucleotide triphosphate hydrolases"/>
    <property type="match status" value="1"/>
</dbReference>
<feature type="transmembrane region" description="Helical" evidence="3">
    <location>
        <begin position="264"/>
        <end position="286"/>
    </location>
</feature>
<dbReference type="InterPro" id="IPR027417">
    <property type="entry name" value="P-loop_NTPase"/>
</dbReference>
<evidence type="ECO:0000259" key="4">
    <source>
        <dbReference type="PROSITE" id="PS50893"/>
    </source>
</evidence>
<protein>
    <submittedName>
        <fullName evidence="5">ATP-binding cassette domain-containing protein</fullName>
    </submittedName>
</protein>
<comment type="caution">
    <text evidence="5">The sequence shown here is derived from an EMBL/GenBank/DDBJ whole genome shotgun (WGS) entry which is preliminary data.</text>
</comment>
<evidence type="ECO:0000313" key="5">
    <source>
        <dbReference type="EMBL" id="MFC7275526.1"/>
    </source>
</evidence>
<evidence type="ECO:0000256" key="2">
    <source>
        <dbReference type="ARBA" id="ARBA00022840"/>
    </source>
</evidence>
<organism evidence="5 6">
    <name type="scientific">Paractinoplanes rhizophilus</name>
    <dbReference type="NCBI Taxonomy" id="1416877"/>
    <lineage>
        <taxon>Bacteria</taxon>
        <taxon>Bacillati</taxon>
        <taxon>Actinomycetota</taxon>
        <taxon>Actinomycetes</taxon>
        <taxon>Micromonosporales</taxon>
        <taxon>Micromonosporaceae</taxon>
        <taxon>Paractinoplanes</taxon>
    </lineage>
</organism>
<dbReference type="EMBL" id="JBHTBJ010000010">
    <property type="protein sequence ID" value="MFC7275526.1"/>
    <property type="molecule type" value="Genomic_DNA"/>
</dbReference>
<dbReference type="Proteomes" id="UP001596548">
    <property type="component" value="Unassembled WGS sequence"/>
</dbReference>
<feature type="transmembrane region" description="Helical" evidence="3">
    <location>
        <begin position="28"/>
        <end position="53"/>
    </location>
</feature>
<dbReference type="Pfam" id="PF00005">
    <property type="entry name" value="ABC_tran"/>
    <property type="match status" value="1"/>
</dbReference>
<sequence>MPEPARVPISDRRLVLRLWAGTGPALRLLSIGILTGRALVPAAVAVVAGDLVGKLVDMSGTRQPVTAVLGALLPLAVLLIAAQLVEFAVEPLRLALTRRVDGAHRRAVEAAVSELASLPMLEDPGYQELIVRAAGEPANRTGRTSGSAVWGLLCLWSRLLANILAVIVVARDAPLSAALLLLTILVIRRLQAADALLPAAAWTDGVAHRRLAGYWAAMLTGPEVAKELRIFGLAGWMQARYRSATEAHLTPHHAARRRVLRRQWLRALILAGGTGVVMGVLAWSAARGELGLDRLATDLAAVWAAASGAFVAQEILDYADGLPAARALEELRHRSPAAMSPSAGVRPVEAVPDAGRAEALRLARVRFGYSRHDVLRGLDLVVPRGRLTALVGLNGVGKTTVTKLVSGLYQPRAGQITLNGVPLTGRPDRHRLVCVAAQDPLRYHLSLRDNVRLAAPAHRSTSDLEDAVREAGLDELVARLPAGWDTPLSPDRTGGVEISGGQWARVGLARALFAVRAGARIVLFDEPTAHLDIHAETEVISRIHDVARRACVLLISHRLATVRRADTIVVLSGGVASESGSHDELMAARGTYSRLYRLQADRFAAPATASGAEVPAS</sequence>
<reference evidence="6" key="1">
    <citation type="journal article" date="2019" name="Int. J. Syst. Evol. Microbiol.">
        <title>The Global Catalogue of Microorganisms (GCM) 10K type strain sequencing project: providing services to taxonomists for standard genome sequencing and annotation.</title>
        <authorList>
            <consortium name="The Broad Institute Genomics Platform"/>
            <consortium name="The Broad Institute Genome Sequencing Center for Infectious Disease"/>
            <person name="Wu L."/>
            <person name="Ma J."/>
        </authorList>
    </citation>
    <scope>NUCLEOTIDE SEQUENCE [LARGE SCALE GENOMIC DNA]</scope>
    <source>
        <strain evidence="6">XZYJT-10</strain>
    </source>
</reference>
<dbReference type="SMART" id="SM00382">
    <property type="entry name" value="AAA"/>
    <property type="match status" value="1"/>
</dbReference>
<evidence type="ECO:0000313" key="6">
    <source>
        <dbReference type="Proteomes" id="UP001596548"/>
    </source>
</evidence>
<dbReference type="InterPro" id="IPR017871">
    <property type="entry name" value="ABC_transporter-like_CS"/>
</dbReference>
<dbReference type="GO" id="GO:0005524">
    <property type="term" value="F:ATP binding"/>
    <property type="evidence" value="ECO:0007669"/>
    <property type="project" value="UniProtKB-KW"/>
</dbReference>
<keyword evidence="6" id="KW-1185">Reference proteome</keyword>
<dbReference type="PROSITE" id="PS50893">
    <property type="entry name" value="ABC_TRANSPORTER_2"/>
    <property type="match status" value="1"/>
</dbReference>
<dbReference type="PANTHER" id="PTHR24221">
    <property type="entry name" value="ATP-BINDING CASSETTE SUB-FAMILY B"/>
    <property type="match status" value="1"/>
</dbReference>
<keyword evidence="2 5" id="KW-0067">ATP-binding</keyword>
<dbReference type="RefSeq" id="WP_378968735.1">
    <property type="nucleotide sequence ID" value="NZ_JBHTBJ010000010.1"/>
</dbReference>
<dbReference type="SUPFAM" id="SSF52540">
    <property type="entry name" value="P-loop containing nucleoside triphosphate hydrolases"/>
    <property type="match status" value="1"/>
</dbReference>
<accession>A0ABW2HRS9</accession>
<dbReference type="PANTHER" id="PTHR24221:SF654">
    <property type="entry name" value="ATP-BINDING CASSETTE SUB-FAMILY B MEMBER 6"/>
    <property type="match status" value="1"/>
</dbReference>
<dbReference type="InterPro" id="IPR039421">
    <property type="entry name" value="Type_1_exporter"/>
</dbReference>
<evidence type="ECO:0000256" key="1">
    <source>
        <dbReference type="ARBA" id="ARBA00022741"/>
    </source>
</evidence>
<dbReference type="PROSITE" id="PS00211">
    <property type="entry name" value="ABC_TRANSPORTER_1"/>
    <property type="match status" value="1"/>
</dbReference>
<gene>
    <name evidence="5" type="ORF">ACFQS1_16175</name>
</gene>
<proteinExistence type="predicted"/>
<feature type="domain" description="ABC transporter" evidence="4">
    <location>
        <begin position="360"/>
        <end position="598"/>
    </location>
</feature>
<keyword evidence="1" id="KW-0547">Nucleotide-binding</keyword>
<evidence type="ECO:0000256" key="3">
    <source>
        <dbReference type="SAM" id="Phobius"/>
    </source>
</evidence>
<dbReference type="InterPro" id="IPR003439">
    <property type="entry name" value="ABC_transporter-like_ATP-bd"/>
</dbReference>
<feature type="transmembrane region" description="Helical" evidence="3">
    <location>
        <begin position="65"/>
        <end position="85"/>
    </location>
</feature>
<keyword evidence="3" id="KW-0812">Transmembrane</keyword>
<dbReference type="InterPro" id="IPR003593">
    <property type="entry name" value="AAA+_ATPase"/>
</dbReference>
<name>A0ABW2HRS9_9ACTN</name>
<keyword evidence="3" id="KW-0472">Membrane</keyword>
<keyword evidence="3" id="KW-1133">Transmembrane helix</keyword>